<dbReference type="Pfam" id="PF26002">
    <property type="entry name" value="Beta-barrel_AprE"/>
    <property type="match status" value="1"/>
</dbReference>
<evidence type="ECO:0000313" key="12">
    <source>
        <dbReference type="Proteomes" id="UP000011841"/>
    </source>
</evidence>
<dbReference type="InterPro" id="IPR050739">
    <property type="entry name" value="MFP"/>
</dbReference>
<evidence type="ECO:0000256" key="2">
    <source>
        <dbReference type="ARBA" id="ARBA00009477"/>
    </source>
</evidence>
<keyword evidence="7" id="KW-1133">Transmembrane helix</keyword>
<dbReference type="Proteomes" id="UP000011841">
    <property type="component" value="Chromosome"/>
</dbReference>
<dbReference type="RefSeq" id="WP_015667924.1">
    <property type="nucleotide sequence ID" value="NC_020453.1"/>
</dbReference>
<keyword evidence="3 9" id="KW-0813">Transport</keyword>
<dbReference type="PANTHER" id="PTHR30386">
    <property type="entry name" value="MEMBRANE FUSION SUBUNIT OF EMRAB-TOLC MULTIDRUG EFFLUX PUMP"/>
    <property type="match status" value="1"/>
</dbReference>
<evidence type="ECO:0000256" key="8">
    <source>
        <dbReference type="ARBA" id="ARBA00023136"/>
    </source>
</evidence>
<gene>
    <name evidence="11" type="ORF">S58_48550</name>
</gene>
<dbReference type="PANTHER" id="PTHR30386:SF27">
    <property type="entry name" value="MEMBRANE FUSION PROTEIN (MFP) FAMILY PROTEIN"/>
    <property type="match status" value="1"/>
</dbReference>
<dbReference type="HOGENOM" id="CLU_023976_0_1_5"/>
<accession>M4ZAQ2</accession>
<dbReference type="PRINTS" id="PR01490">
    <property type="entry name" value="RTXTOXIND"/>
</dbReference>
<dbReference type="InterPro" id="IPR058982">
    <property type="entry name" value="Beta-barrel_AprE"/>
</dbReference>
<dbReference type="PROSITE" id="PS00543">
    <property type="entry name" value="HLYD_FAMILY"/>
    <property type="match status" value="1"/>
</dbReference>
<keyword evidence="4 9" id="KW-1003">Cell membrane</keyword>
<evidence type="ECO:0000256" key="6">
    <source>
        <dbReference type="ARBA" id="ARBA00022692"/>
    </source>
</evidence>
<dbReference type="AlphaFoldDB" id="M4ZAQ2"/>
<keyword evidence="8" id="KW-0472">Membrane</keyword>
<protein>
    <recommendedName>
        <fullName evidence="9">Membrane fusion protein (MFP) family protein</fullName>
    </recommendedName>
</protein>
<dbReference type="EMBL" id="AP012603">
    <property type="protein sequence ID" value="BAM90834.1"/>
    <property type="molecule type" value="Genomic_DNA"/>
</dbReference>
<dbReference type="STRING" id="1245469.S58_48550"/>
<comment type="subcellular location">
    <subcellularLocation>
        <location evidence="1 9">Cell inner membrane</location>
        <topology evidence="1 9">Single-pass membrane protein</topology>
    </subcellularLocation>
</comment>
<evidence type="ECO:0000256" key="3">
    <source>
        <dbReference type="ARBA" id="ARBA00022448"/>
    </source>
</evidence>
<dbReference type="GO" id="GO:0009306">
    <property type="term" value="P:protein secretion"/>
    <property type="evidence" value="ECO:0007669"/>
    <property type="project" value="InterPro"/>
</dbReference>
<dbReference type="Gene3D" id="2.40.50.100">
    <property type="match status" value="2"/>
</dbReference>
<dbReference type="NCBIfam" id="TIGR01843">
    <property type="entry name" value="type_I_hlyD"/>
    <property type="match status" value="1"/>
</dbReference>
<dbReference type="KEGG" id="aol:S58_48550"/>
<evidence type="ECO:0000256" key="5">
    <source>
        <dbReference type="ARBA" id="ARBA00022519"/>
    </source>
</evidence>
<dbReference type="Gene3D" id="2.40.30.170">
    <property type="match status" value="1"/>
</dbReference>
<keyword evidence="12" id="KW-1185">Reference proteome</keyword>
<evidence type="ECO:0000256" key="9">
    <source>
        <dbReference type="RuleBase" id="RU365093"/>
    </source>
</evidence>
<reference evidence="11 12" key="1">
    <citation type="journal article" date="2013" name="Appl. Environ. Microbiol.">
        <title>Genome analysis suggests that the soil oligotrophic bacterium Agromonas oligotrophica (Bradyrhizobium oligotrophicum) is a nitrogen-fixing symbiont of Aeschynomene indica.</title>
        <authorList>
            <person name="Okubo T."/>
            <person name="Fukushima S."/>
            <person name="Itakura M."/>
            <person name="Oshima K."/>
            <person name="Longtonglang A."/>
            <person name="Teaumroong N."/>
            <person name="Mitsui H."/>
            <person name="Hattori M."/>
            <person name="Hattori R."/>
            <person name="Hattori T."/>
            <person name="Minamisawa K."/>
        </authorList>
    </citation>
    <scope>NUCLEOTIDE SEQUENCE [LARGE SCALE GENOMIC DNA]</scope>
    <source>
        <strain evidence="11 12">S58</strain>
    </source>
</reference>
<proteinExistence type="inferred from homology"/>
<comment type="similarity">
    <text evidence="2 9">Belongs to the membrane fusion protein (MFP) (TC 8.A.1) family.</text>
</comment>
<name>M4ZAQ2_9BRAD</name>
<sequence length="472" mass="50608">MATPANLLRAVSFGSATPEQEFLPAALEIAETPPNPLGRLTALALCAVTLTALGWAVFGKVDIVAVASGKVISHTRTQVVQPFETASVKAVLVQPGQRVRAGDALIELDKTAVTAEADRARSDLIAGLLDEVRLAAFLDGVTTAPFDLVVGAVPLDGDRAQAQLTAQAAMRASQLAALAQERAQHVAEREALLQTAGKYEQTLPMVAQRADIRIKASEIGNASIIARLESQQLLVETRAELEITRAKINSLDATIAGLDQKIVATEADIRDKAMRDLATARERARAAGEALTKAMRRAELQTLRAPIDGTVQQMHLAAAGAVVTPAQQLLSVVPDDERIEVEAVVENRDVGFVEVGQRVELKVDAFPFTRYGLLAGAVTAVDRDAEAAPVNPNGVQGAERQADQTDRVEASERLRYMVHIALDRSTLDVDGRMAALVPGMSVKAEILTGKRRIIDFLLAPLREHVHDAMRER</sequence>
<keyword evidence="5 9" id="KW-0997">Cell inner membrane</keyword>
<evidence type="ECO:0000256" key="7">
    <source>
        <dbReference type="ARBA" id="ARBA00022989"/>
    </source>
</evidence>
<dbReference type="InterPro" id="IPR010129">
    <property type="entry name" value="T1SS_HlyD"/>
</dbReference>
<dbReference type="OrthoDB" id="9810980at2"/>
<evidence type="ECO:0000256" key="1">
    <source>
        <dbReference type="ARBA" id="ARBA00004377"/>
    </source>
</evidence>
<dbReference type="GeneID" id="301818624"/>
<organism evidence="11 12">
    <name type="scientific">Bradyrhizobium oligotrophicum S58</name>
    <dbReference type="NCBI Taxonomy" id="1245469"/>
    <lineage>
        <taxon>Bacteria</taxon>
        <taxon>Pseudomonadati</taxon>
        <taxon>Pseudomonadota</taxon>
        <taxon>Alphaproteobacteria</taxon>
        <taxon>Hyphomicrobiales</taxon>
        <taxon>Nitrobacteraceae</taxon>
        <taxon>Bradyrhizobium</taxon>
    </lineage>
</organism>
<evidence type="ECO:0000259" key="10">
    <source>
        <dbReference type="Pfam" id="PF26002"/>
    </source>
</evidence>
<keyword evidence="6" id="KW-0812">Transmembrane</keyword>
<evidence type="ECO:0000256" key="4">
    <source>
        <dbReference type="ARBA" id="ARBA00022475"/>
    </source>
</evidence>
<dbReference type="InterPro" id="IPR006144">
    <property type="entry name" value="Secretion_HlyD_CS"/>
</dbReference>
<dbReference type="GO" id="GO:0005886">
    <property type="term" value="C:plasma membrane"/>
    <property type="evidence" value="ECO:0007669"/>
    <property type="project" value="UniProtKB-SubCell"/>
</dbReference>
<dbReference type="eggNOG" id="COG0845">
    <property type="taxonomic scope" value="Bacteria"/>
</dbReference>
<evidence type="ECO:0000313" key="11">
    <source>
        <dbReference type="EMBL" id="BAM90834.1"/>
    </source>
</evidence>
<feature type="domain" description="AprE-like beta-barrel" evidence="10">
    <location>
        <begin position="341"/>
        <end position="385"/>
    </location>
</feature>
<dbReference type="PATRIC" id="fig|1245469.3.peg.4968"/>